<dbReference type="InterPro" id="IPR003599">
    <property type="entry name" value="Ig_sub"/>
</dbReference>
<keyword evidence="7" id="KW-0677">Repeat</keyword>
<dbReference type="SUPFAM" id="SSF48726">
    <property type="entry name" value="Immunoglobulin"/>
    <property type="match status" value="1"/>
</dbReference>
<keyword evidence="11" id="KW-1133">Transmembrane helix</keyword>
<dbReference type="Gene3D" id="2.60.40.10">
    <property type="entry name" value="Immunoglobulins"/>
    <property type="match status" value="1"/>
</dbReference>
<evidence type="ECO:0000256" key="11">
    <source>
        <dbReference type="ARBA" id="ARBA00022989"/>
    </source>
</evidence>
<dbReference type="SUPFAM" id="SSF56112">
    <property type="entry name" value="Protein kinase-like (PK-like)"/>
    <property type="match status" value="1"/>
</dbReference>
<dbReference type="InterPro" id="IPR003598">
    <property type="entry name" value="Ig_sub2"/>
</dbReference>
<comment type="caution">
    <text evidence="24">The sequence shown here is derived from an EMBL/GenBank/DDBJ whole genome shotgun (WGS) entry which is preliminary data.</text>
</comment>
<keyword evidence="21" id="KW-0732">Signal</keyword>
<evidence type="ECO:0000256" key="10">
    <source>
        <dbReference type="ARBA" id="ARBA00022840"/>
    </source>
</evidence>
<comment type="subcellular location">
    <subcellularLocation>
        <location evidence="1">Cell membrane</location>
        <topology evidence="1">Single-pass type I membrane protein</topology>
    </subcellularLocation>
    <subcellularLocation>
        <location evidence="20">Membrane</location>
        <topology evidence="20">Single-pass type I membrane protein</topology>
    </subcellularLocation>
</comment>
<keyword evidence="13" id="KW-0829">Tyrosine-protein kinase</keyword>
<keyword evidence="25" id="KW-1185">Reference proteome</keyword>
<accession>A0ABU7EUV2</accession>
<keyword evidence="17 20" id="KW-0393">Immunoglobulin domain</keyword>
<feature type="signal peptide" evidence="21">
    <location>
        <begin position="1"/>
        <end position="21"/>
    </location>
</feature>
<evidence type="ECO:0000256" key="1">
    <source>
        <dbReference type="ARBA" id="ARBA00004251"/>
    </source>
</evidence>
<keyword evidence="6 20" id="KW-0812">Transmembrane</keyword>
<dbReference type="InterPro" id="IPR008266">
    <property type="entry name" value="Tyr_kinase_AS"/>
</dbReference>
<evidence type="ECO:0000256" key="3">
    <source>
        <dbReference type="ARBA" id="ARBA00022475"/>
    </source>
</evidence>
<dbReference type="InterPro" id="IPR000719">
    <property type="entry name" value="Prot_kinase_dom"/>
</dbReference>
<sequence>MRRKRYTVAAALLLCAVKALCSDGVKNQTCVSSWKLECFQPADHLEATDPVILKLSDGKQLIISLEGLPNNTVCQWSSKKGQMIEINGRVSTVIPQLSMTDSGRYNLSCGSWNGTNVLKTVDLDVAGCPSKPQLSLDGMGDKYSSPFFKCISKGSPSPKIQFRPVMDDKQSNIEAPTEESSISTTLYYISGVMCCATNNEGQECTQLHDFAFDTNSAQQHEVSSVTISPGDPLVLRCRNQDESSISWEYDGKVLVNKANEICIREDQHYQSNMVYVFIKSVTFNHSGRYTCNKFKSVDVLVTAESFLSSQLPNQFVITQNNTCLEAGVSYHPMLRYCYWEAPDGSVTKCIMDLWVAKNRTLKYCNSLQSGVYKLHLAAGGKRETKTTTVCVVDAQTLKFREENNHFVVETVSTLPAKSTWMSSSSSNNSSDTDTVWEVIREVNHPVSGDFCNMKLYSSVSQDLVTGEKLKFCLKNQVWLENPWCNVYYVYENPKTQAFRADPPSDDNVLLLKIGTTSLLLALALVSGLLLYYIKKKKPQYQPQLQMIQMVGPNDNDYIYINFKDFIYDQKWEFPRQNLKLGKELGSGAFGRVVQATAYGINQPGVSQQVAVKMLQEKHHSVEKEALMSELKMLTHIGQHDNIVNLLGACTETGPIYLIFQYCCYGDLLNYLKKSGDRYHKSVTDAFNRDRFSSLYHNLQPKKNSKELITTADNYMPMQGSTTRGQENVALITFSSNDMEDPEMYESEEDQTELQALTFDDLLSFAFQVAKGMEFLSSKNCIHRDLAARNVLITKGWQVKIGDFGLARDIENDSNYVVRGNVRLPVKWMAPESIFQGMYTMKSDVWAYGILLWEIFSLGVTPYPGIKVDHTFYTMIERGFKMECPYYASDSVYGIMCKCWALNSNNRPSFSKLVDFISDLLLDREEKLYQNIFDQNSSDYQNTSTCVDVSALVKESGSKSAVGNDYCKANVLLYASLLWFRRISGIPTDCELHRTSYLAGSPNGSVYRSSRESCPPLLKGLFPWLLLTSFSGSALSLDASFSWRIPTPHQ</sequence>
<evidence type="ECO:0000256" key="15">
    <source>
        <dbReference type="ARBA" id="ARBA00023170"/>
    </source>
</evidence>
<dbReference type="InterPro" id="IPR050122">
    <property type="entry name" value="RTK"/>
</dbReference>
<evidence type="ECO:0000256" key="14">
    <source>
        <dbReference type="ARBA" id="ARBA00023157"/>
    </source>
</evidence>
<feature type="binding site" evidence="19">
    <location>
        <position position="612"/>
    </location>
    <ligand>
        <name>ATP</name>
        <dbReference type="ChEBI" id="CHEBI:30616"/>
    </ligand>
</feature>
<evidence type="ECO:0000256" key="9">
    <source>
        <dbReference type="ARBA" id="ARBA00022777"/>
    </source>
</evidence>
<organism evidence="24 25">
    <name type="scientific">Characodon lateralis</name>
    <dbReference type="NCBI Taxonomy" id="208331"/>
    <lineage>
        <taxon>Eukaryota</taxon>
        <taxon>Metazoa</taxon>
        <taxon>Chordata</taxon>
        <taxon>Craniata</taxon>
        <taxon>Vertebrata</taxon>
        <taxon>Euteleostomi</taxon>
        <taxon>Actinopterygii</taxon>
        <taxon>Neopterygii</taxon>
        <taxon>Teleostei</taxon>
        <taxon>Neoteleostei</taxon>
        <taxon>Acanthomorphata</taxon>
        <taxon>Ovalentaria</taxon>
        <taxon>Atherinomorphae</taxon>
        <taxon>Cyprinodontiformes</taxon>
        <taxon>Goodeidae</taxon>
        <taxon>Characodon</taxon>
    </lineage>
</organism>
<dbReference type="InterPro" id="IPR036179">
    <property type="entry name" value="Ig-like_dom_sf"/>
</dbReference>
<dbReference type="InterPro" id="IPR013783">
    <property type="entry name" value="Ig-like_fold"/>
</dbReference>
<evidence type="ECO:0000256" key="4">
    <source>
        <dbReference type="ARBA" id="ARBA00022553"/>
    </source>
</evidence>
<keyword evidence="3" id="KW-1003">Cell membrane</keyword>
<keyword evidence="9" id="KW-0418">Kinase</keyword>
<keyword evidence="10 19" id="KW-0067">ATP-binding</keyword>
<proteinExistence type="inferred from homology"/>
<dbReference type="EMBL" id="JAHUTJ010066195">
    <property type="protein sequence ID" value="MED6290128.1"/>
    <property type="molecule type" value="Genomic_DNA"/>
</dbReference>
<evidence type="ECO:0000259" key="22">
    <source>
        <dbReference type="PROSITE" id="PS50011"/>
    </source>
</evidence>
<evidence type="ECO:0000256" key="17">
    <source>
        <dbReference type="ARBA" id="ARBA00023319"/>
    </source>
</evidence>
<dbReference type="PANTHER" id="PTHR24416">
    <property type="entry name" value="TYROSINE-PROTEIN KINASE RECEPTOR"/>
    <property type="match status" value="1"/>
</dbReference>
<keyword evidence="15 20" id="KW-0675">Receptor</keyword>
<keyword evidence="8 19" id="KW-0547">Nucleotide-binding</keyword>
<dbReference type="InterPro" id="IPR007110">
    <property type="entry name" value="Ig-like_dom"/>
</dbReference>
<evidence type="ECO:0000256" key="21">
    <source>
        <dbReference type="SAM" id="SignalP"/>
    </source>
</evidence>
<dbReference type="InterPro" id="IPR017441">
    <property type="entry name" value="Protein_kinase_ATP_BS"/>
</dbReference>
<dbReference type="Gene3D" id="1.10.510.10">
    <property type="entry name" value="Transferase(Phosphotransferase) domain 1"/>
    <property type="match status" value="1"/>
</dbReference>
<reference evidence="24 25" key="1">
    <citation type="submission" date="2021-06" db="EMBL/GenBank/DDBJ databases">
        <authorList>
            <person name="Palmer J.M."/>
        </authorList>
    </citation>
    <scope>NUCLEOTIDE SEQUENCE [LARGE SCALE GENOMIC DNA]</scope>
    <source>
        <strain evidence="24 25">CL_MEX2019</strain>
        <tissue evidence="24">Muscle</tissue>
    </source>
</reference>
<keyword evidence="5" id="KW-0808">Transferase</keyword>
<dbReference type="PROSITE" id="PS00107">
    <property type="entry name" value="PROTEIN_KINASE_ATP"/>
    <property type="match status" value="1"/>
</dbReference>
<evidence type="ECO:0000256" key="7">
    <source>
        <dbReference type="ARBA" id="ARBA00022737"/>
    </source>
</evidence>
<evidence type="ECO:0000256" key="20">
    <source>
        <dbReference type="RuleBase" id="RU000311"/>
    </source>
</evidence>
<keyword evidence="4" id="KW-0597">Phosphoprotein</keyword>
<dbReference type="EC" id="2.7.10.1" evidence="2"/>
<evidence type="ECO:0000313" key="24">
    <source>
        <dbReference type="EMBL" id="MED6290128.1"/>
    </source>
</evidence>
<dbReference type="PROSITE" id="PS00109">
    <property type="entry name" value="PROTEIN_KINASE_TYR"/>
    <property type="match status" value="1"/>
</dbReference>
<evidence type="ECO:0000256" key="12">
    <source>
        <dbReference type="ARBA" id="ARBA00023136"/>
    </source>
</evidence>
<dbReference type="SMART" id="SM00409">
    <property type="entry name" value="IG"/>
    <property type="match status" value="1"/>
</dbReference>
<dbReference type="Pfam" id="PF07714">
    <property type="entry name" value="PK_Tyr_Ser-Thr"/>
    <property type="match status" value="1"/>
</dbReference>
<dbReference type="SMART" id="SM00219">
    <property type="entry name" value="TyrKc"/>
    <property type="match status" value="1"/>
</dbReference>
<feature type="domain" description="Protein kinase" evidence="22">
    <location>
        <begin position="578"/>
        <end position="920"/>
    </location>
</feature>
<evidence type="ECO:0000256" key="2">
    <source>
        <dbReference type="ARBA" id="ARBA00011902"/>
    </source>
</evidence>
<evidence type="ECO:0000256" key="8">
    <source>
        <dbReference type="ARBA" id="ARBA00022741"/>
    </source>
</evidence>
<evidence type="ECO:0000259" key="23">
    <source>
        <dbReference type="PROSITE" id="PS50835"/>
    </source>
</evidence>
<gene>
    <name evidence="24" type="ORF">CHARACLAT_009934</name>
</gene>
<dbReference type="InterPro" id="IPR001245">
    <property type="entry name" value="Ser-Thr/Tyr_kinase_cat_dom"/>
</dbReference>
<feature type="chain" id="PRO_5045176362" description="receptor protein-tyrosine kinase" evidence="21">
    <location>
        <begin position="22"/>
        <end position="1049"/>
    </location>
</feature>
<protein>
    <recommendedName>
        <fullName evidence="2">receptor protein-tyrosine kinase</fullName>
        <ecNumber evidence="2">2.7.10.1</ecNumber>
    </recommendedName>
</protein>
<evidence type="ECO:0000256" key="6">
    <source>
        <dbReference type="ARBA" id="ARBA00022692"/>
    </source>
</evidence>
<dbReference type="Gene3D" id="3.30.200.20">
    <property type="entry name" value="Phosphorylase Kinase, domain 1"/>
    <property type="match status" value="1"/>
</dbReference>
<feature type="domain" description="Ig-like" evidence="23">
    <location>
        <begin position="158"/>
        <end position="291"/>
    </location>
</feature>
<comment type="catalytic activity">
    <reaction evidence="18">
        <text>L-tyrosyl-[protein] + ATP = O-phospho-L-tyrosyl-[protein] + ADP + H(+)</text>
        <dbReference type="Rhea" id="RHEA:10596"/>
        <dbReference type="Rhea" id="RHEA-COMP:10136"/>
        <dbReference type="Rhea" id="RHEA-COMP:20101"/>
        <dbReference type="ChEBI" id="CHEBI:15378"/>
        <dbReference type="ChEBI" id="CHEBI:30616"/>
        <dbReference type="ChEBI" id="CHEBI:46858"/>
        <dbReference type="ChEBI" id="CHEBI:61978"/>
        <dbReference type="ChEBI" id="CHEBI:456216"/>
        <dbReference type="EC" id="2.7.10.1"/>
    </reaction>
</comment>
<evidence type="ECO:0000256" key="16">
    <source>
        <dbReference type="ARBA" id="ARBA00023180"/>
    </source>
</evidence>
<dbReference type="InterPro" id="IPR020635">
    <property type="entry name" value="Tyr_kinase_cat_dom"/>
</dbReference>
<evidence type="ECO:0000256" key="5">
    <source>
        <dbReference type="ARBA" id="ARBA00022679"/>
    </source>
</evidence>
<keyword evidence="14" id="KW-1015">Disulfide bond</keyword>
<evidence type="ECO:0000256" key="13">
    <source>
        <dbReference type="ARBA" id="ARBA00023137"/>
    </source>
</evidence>
<evidence type="ECO:0000256" key="19">
    <source>
        <dbReference type="PROSITE-ProRule" id="PRU10141"/>
    </source>
</evidence>
<dbReference type="SMART" id="SM00408">
    <property type="entry name" value="IGc2"/>
    <property type="match status" value="1"/>
</dbReference>
<keyword evidence="12" id="KW-0472">Membrane</keyword>
<dbReference type="InterPro" id="IPR011009">
    <property type="entry name" value="Kinase-like_dom_sf"/>
</dbReference>
<dbReference type="Proteomes" id="UP001352852">
    <property type="component" value="Unassembled WGS sequence"/>
</dbReference>
<evidence type="ECO:0000256" key="18">
    <source>
        <dbReference type="ARBA" id="ARBA00051243"/>
    </source>
</evidence>
<dbReference type="PROSITE" id="PS00240">
    <property type="entry name" value="RECEPTOR_TYR_KIN_III"/>
    <property type="match status" value="1"/>
</dbReference>
<dbReference type="PROSITE" id="PS50835">
    <property type="entry name" value="IG_LIKE"/>
    <property type="match status" value="1"/>
</dbReference>
<comment type="similarity">
    <text evidence="20">Belongs to the protein kinase superfamily. Tyr protein kinase family. CSF-1/PDGF receptor subfamily.</text>
</comment>
<dbReference type="InterPro" id="IPR001824">
    <property type="entry name" value="Tyr_kinase_rcpt_3_CS"/>
</dbReference>
<name>A0ABU7EUV2_9TELE</name>
<dbReference type="PANTHER" id="PTHR24416:SF356">
    <property type="entry name" value="RECEPTOR-TYPE TYROSINE-PROTEIN KINASE FLT3"/>
    <property type="match status" value="1"/>
</dbReference>
<keyword evidence="16" id="KW-0325">Glycoprotein</keyword>
<evidence type="ECO:0000313" key="25">
    <source>
        <dbReference type="Proteomes" id="UP001352852"/>
    </source>
</evidence>
<dbReference type="PROSITE" id="PS50011">
    <property type="entry name" value="PROTEIN_KINASE_DOM"/>
    <property type="match status" value="1"/>
</dbReference>